<keyword evidence="3 5" id="KW-0547">Nucleotide-binding</keyword>
<evidence type="ECO:0000256" key="3">
    <source>
        <dbReference type="ARBA" id="ARBA00022741"/>
    </source>
</evidence>
<keyword evidence="4 5" id="KW-0067">ATP-binding</keyword>
<feature type="region of interest" description="Disordered" evidence="8">
    <location>
        <begin position="435"/>
        <end position="496"/>
    </location>
</feature>
<sequence>MNKIGRAWRRNMVSLAVEPPKRLPLIVVVGATGTGKSQLAVEIATRFNGEIINGDAMQLYEGLPIITNKMPENERNGIRHHLLGCIRLDQPTWTVGQFVRKARETIHDVRARGRLPILVGGTHYYEQALLFKDQIVEQTETPHEETFPILQEPTDVILARLRELDPVIADRWHPNDRRKIQRSLEICLKTGKPASQIYAEQKRSKGSDTEVAPDELAEDSPSLIEPILVLWVHAAAEKLKDRLDARVLEMVKSGLLEEVTTVEKFLLEHEANREKVDRTRGIWVSIGYKEFEEYQMALRSRSASNADVEKLKQVGIERTQAATRQYSKRQVRWIRIKLLNALHKAGASNTTFLLDGSNIQEWHKTVAEAGVELVRKFLAEECLPDPGSLSEVAQELLAPKSEDLSQRRDLWERKVCEACGGVVCVTPATWETHLKSKGHRWNTAPRKPREYPAKRGQSDVISTPGRMESAMSRACQSRQPHGLQQALDQSRPGLGD</sequence>
<keyword evidence="10" id="KW-1185">Reference proteome</keyword>
<dbReference type="STRING" id="86259.A0A4Z1NXE7"/>
<dbReference type="InterPro" id="IPR030666">
    <property type="entry name" value="IPP_transferase_euk"/>
</dbReference>
<feature type="compositionally biased region" description="Basic and acidic residues" evidence="8">
    <location>
        <begin position="447"/>
        <end position="457"/>
    </location>
</feature>
<dbReference type="GO" id="GO:0006400">
    <property type="term" value="P:tRNA modification"/>
    <property type="evidence" value="ECO:0007669"/>
    <property type="project" value="TreeGrafter"/>
</dbReference>
<organism evidence="9 10">
    <name type="scientific">Venturia nashicola</name>
    <dbReference type="NCBI Taxonomy" id="86259"/>
    <lineage>
        <taxon>Eukaryota</taxon>
        <taxon>Fungi</taxon>
        <taxon>Dikarya</taxon>
        <taxon>Ascomycota</taxon>
        <taxon>Pezizomycotina</taxon>
        <taxon>Dothideomycetes</taxon>
        <taxon>Pleosporomycetidae</taxon>
        <taxon>Venturiales</taxon>
        <taxon>Venturiaceae</taxon>
        <taxon>Venturia</taxon>
    </lineage>
</organism>
<keyword evidence="5" id="KW-0963">Cytoplasm</keyword>
<feature type="region of interest" description="Disordered" evidence="8">
    <location>
        <begin position="197"/>
        <end position="217"/>
    </location>
</feature>
<evidence type="ECO:0000256" key="5">
    <source>
        <dbReference type="PIRNR" id="PIRNR039110"/>
    </source>
</evidence>
<accession>A0A4Z1NXE7</accession>
<comment type="caution">
    <text evidence="9">The sequence shown here is derived from an EMBL/GenBank/DDBJ whole genome shotgun (WGS) entry which is preliminary data.</text>
</comment>
<dbReference type="NCBIfam" id="TIGR00174">
    <property type="entry name" value="miaA"/>
    <property type="match status" value="1"/>
</dbReference>
<dbReference type="PIRSF" id="PIRSF039110">
    <property type="entry name" value="IPP_transferase"/>
    <property type="match status" value="1"/>
</dbReference>
<evidence type="ECO:0000313" key="9">
    <source>
        <dbReference type="EMBL" id="TID18213.1"/>
    </source>
</evidence>
<dbReference type="GO" id="GO:0052381">
    <property type="term" value="F:tRNA dimethylallyltransferase activity"/>
    <property type="evidence" value="ECO:0007669"/>
    <property type="project" value="UniProtKB-UniRule"/>
</dbReference>
<evidence type="ECO:0000256" key="1">
    <source>
        <dbReference type="ARBA" id="ARBA00005842"/>
    </source>
</evidence>
<evidence type="ECO:0000313" key="10">
    <source>
        <dbReference type="Proteomes" id="UP000298493"/>
    </source>
</evidence>
<comment type="function">
    <text evidence="5">Catalyzes the transfer of a dimethylallyl group onto the adenine at position 37.</text>
</comment>
<dbReference type="EC" id="2.5.1.75" evidence="5 6"/>
<evidence type="ECO:0000256" key="6">
    <source>
        <dbReference type="RuleBase" id="RU003783"/>
    </source>
</evidence>
<dbReference type="Pfam" id="PF01715">
    <property type="entry name" value="IPPT"/>
    <property type="match status" value="1"/>
</dbReference>
<dbReference type="Gene3D" id="1.10.20.140">
    <property type="match status" value="1"/>
</dbReference>
<dbReference type="AlphaFoldDB" id="A0A4Z1NXE7"/>
<dbReference type="InterPro" id="IPR018022">
    <property type="entry name" value="IPT"/>
</dbReference>
<dbReference type="Gene3D" id="3.30.160.60">
    <property type="entry name" value="Classic Zinc Finger"/>
    <property type="match status" value="1"/>
</dbReference>
<keyword evidence="2 5" id="KW-0808">Transferase</keyword>
<dbReference type="GO" id="GO:0005524">
    <property type="term" value="F:ATP binding"/>
    <property type="evidence" value="ECO:0007669"/>
    <property type="project" value="UniProtKB-UniRule"/>
</dbReference>
<dbReference type="GO" id="GO:0005739">
    <property type="term" value="C:mitochondrion"/>
    <property type="evidence" value="ECO:0007669"/>
    <property type="project" value="TreeGrafter"/>
</dbReference>
<dbReference type="Proteomes" id="UP000298493">
    <property type="component" value="Unassembled WGS sequence"/>
</dbReference>
<comment type="catalytic activity">
    <reaction evidence="5 6">
        <text>adenosine(37) in tRNA + dimethylallyl diphosphate = N(6)-dimethylallyladenosine(37) in tRNA + diphosphate</text>
        <dbReference type="Rhea" id="RHEA:26482"/>
        <dbReference type="Rhea" id="RHEA-COMP:10162"/>
        <dbReference type="Rhea" id="RHEA-COMP:10375"/>
        <dbReference type="ChEBI" id="CHEBI:33019"/>
        <dbReference type="ChEBI" id="CHEBI:57623"/>
        <dbReference type="ChEBI" id="CHEBI:74411"/>
        <dbReference type="ChEBI" id="CHEBI:74415"/>
        <dbReference type="EC" id="2.5.1.75"/>
    </reaction>
</comment>
<gene>
    <name evidence="9" type="ORF">E6O75_ATG06289</name>
</gene>
<reference evidence="9 10" key="1">
    <citation type="submission" date="2019-04" db="EMBL/GenBank/DDBJ databases">
        <title>High contiguity whole genome sequence and gene annotation resource for two Venturia nashicola isolates.</title>
        <authorList>
            <person name="Prokchorchik M."/>
            <person name="Won K."/>
            <person name="Lee Y."/>
            <person name="Choi E.D."/>
            <person name="Segonzac C."/>
            <person name="Sohn K.H."/>
        </authorList>
    </citation>
    <scope>NUCLEOTIDE SEQUENCE [LARGE SCALE GENOMIC DNA]</scope>
    <source>
        <strain evidence="9 10">PRI2</strain>
    </source>
</reference>
<name>A0A4Z1NXE7_9PEZI</name>
<dbReference type="InterPro" id="IPR039657">
    <property type="entry name" value="Dimethylallyltransferase"/>
</dbReference>
<dbReference type="PANTHER" id="PTHR11088:SF89">
    <property type="entry name" value="TRNA DIMETHYLALLYLTRANSFERASE"/>
    <property type="match status" value="1"/>
</dbReference>
<evidence type="ECO:0000256" key="2">
    <source>
        <dbReference type="ARBA" id="ARBA00022679"/>
    </source>
</evidence>
<dbReference type="InterPro" id="IPR027417">
    <property type="entry name" value="P-loop_NTPase"/>
</dbReference>
<proteinExistence type="inferred from homology"/>
<dbReference type="PANTHER" id="PTHR11088">
    <property type="entry name" value="TRNA DIMETHYLALLYLTRANSFERASE"/>
    <property type="match status" value="1"/>
</dbReference>
<comment type="similarity">
    <text evidence="1 5 7">Belongs to the IPP transferase family.</text>
</comment>
<protein>
    <recommendedName>
        <fullName evidence="5 6">tRNA dimethylallyltransferase</fullName>
        <ecNumber evidence="5 6">2.5.1.75</ecNumber>
    </recommendedName>
</protein>
<evidence type="ECO:0000256" key="4">
    <source>
        <dbReference type="ARBA" id="ARBA00022840"/>
    </source>
</evidence>
<evidence type="ECO:0000256" key="7">
    <source>
        <dbReference type="RuleBase" id="RU003785"/>
    </source>
</evidence>
<keyword evidence="5 6" id="KW-0819">tRNA processing</keyword>
<dbReference type="HAMAP" id="MF_00185">
    <property type="entry name" value="IPP_trans"/>
    <property type="match status" value="1"/>
</dbReference>
<evidence type="ECO:0000256" key="8">
    <source>
        <dbReference type="SAM" id="MobiDB-lite"/>
    </source>
</evidence>
<dbReference type="Gene3D" id="3.40.50.300">
    <property type="entry name" value="P-loop containing nucleotide triphosphate hydrolases"/>
    <property type="match status" value="1"/>
</dbReference>
<dbReference type="OrthoDB" id="775260at2759"/>
<dbReference type="EMBL" id="SNSC02000014">
    <property type="protein sequence ID" value="TID18213.1"/>
    <property type="molecule type" value="Genomic_DNA"/>
</dbReference>
<dbReference type="SUPFAM" id="SSF52540">
    <property type="entry name" value="P-loop containing nucleoside triphosphate hydrolases"/>
    <property type="match status" value="2"/>
</dbReference>